<dbReference type="InterPro" id="IPR051534">
    <property type="entry name" value="CBASS_pafABC_assoc_protein"/>
</dbReference>
<dbReference type="PANTHER" id="PTHR34580">
    <property type="match status" value="1"/>
</dbReference>
<dbReference type="InterPro" id="IPR057727">
    <property type="entry name" value="WCX_dom"/>
</dbReference>
<evidence type="ECO:0000259" key="2">
    <source>
        <dbReference type="Pfam" id="PF25583"/>
    </source>
</evidence>
<accession>A0A3N0B479</accession>
<dbReference type="PANTHER" id="PTHR34580:SF1">
    <property type="entry name" value="PROTEIN PAFC"/>
    <property type="match status" value="1"/>
</dbReference>
<keyword evidence="4" id="KW-1185">Reference proteome</keyword>
<sequence>MAANNKQKLKLLAIMRMLQDETDSERGLTMRDIIERLEAQGIEAERKSVYRDIETLREFGLDIATYQRSPVQYAIARRDFSISELMLMVDAVESSRFLTRRQCDALVRNIKLLASDRERALLDKRIHVAGRVKSKNDSVFRNVDAIHEALRERRKVSFLYFKLGPDRTRQIQHDGKPYVLTPVKVVYAGGFYYATMYSDSHEGFADYRIDRMHRIVVTDEPATRNELITRHAFDDAEYQNFGRFGGDPVNVVLDVAADKVDIVFDRFGDAVQMGAMGKDEDEARVQAFVTVRRSEQFFGWVAGLGGTVKIAEPRWLVEDYRAYLQGLIDQL</sequence>
<reference evidence="4" key="1">
    <citation type="submission" date="2018-05" db="EMBL/GenBank/DDBJ databases">
        <title>Genome Sequencing of selected type strains of the family Eggerthellaceae.</title>
        <authorList>
            <person name="Danylec N."/>
            <person name="Stoll D.A."/>
            <person name="Doetsch A."/>
            <person name="Huch M."/>
        </authorList>
    </citation>
    <scope>NUCLEOTIDE SEQUENCE [LARGE SCALE GENOMIC DNA]</scope>
    <source>
        <strain evidence="4">DSM 24851</strain>
    </source>
</reference>
<dbReference type="EMBL" id="QIBX01000001">
    <property type="protein sequence ID" value="RNL41917.1"/>
    <property type="molecule type" value="Genomic_DNA"/>
</dbReference>
<comment type="caution">
    <text evidence="3">The sequence shown here is derived from an EMBL/GenBank/DDBJ whole genome shotgun (WGS) entry which is preliminary data.</text>
</comment>
<name>A0A3N0B479_9ACTN</name>
<dbReference type="PROSITE" id="PS52050">
    <property type="entry name" value="WYL"/>
    <property type="match status" value="1"/>
</dbReference>
<dbReference type="InterPro" id="IPR036390">
    <property type="entry name" value="WH_DNA-bd_sf"/>
</dbReference>
<dbReference type="SUPFAM" id="SSF46785">
    <property type="entry name" value="Winged helix' DNA-binding domain"/>
    <property type="match status" value="1"/>
</dbReference>
<evidence type="ECO:0000313" key="3">
    <source>
        <dbReference type="EMBL" id="RNL41917.1"/>
    </source>
</evidence>
<organism evidence="3 4">
    <name type="scientific">Slackia equolifaciens</name>
    <dbReference type="NCBI Taxonomy" id="498718"/>
    <lineage>
        <taxon>Bacteria</taxon>
        <taxon>Bacillati</taxon>
        <taxon>Actinomycetota</taxon>
        <taxon>Coriobacteriia</taxon>
        <taxon>Eggerthellales</taxon>
        <taxon>Eggerthellaceae</taxon>
        <taxon>Slackia</taxon>
    </lineage>
</organism>
<dbReference type="RefSeq" id="WP_123207779.1">
    <property type="nucleotide sequence ID" value="NZ_JBHTHO010000004.1"/>
</dbReference>
<dbReference type="InterPro" id="IPR026881">
    <property type="entry name" value="WYL_dom"/>
</dbReference>
<proteinExistence type="predicted"/>
<feature type="domain" description="WCX" evidence="2">
    <location>
        <begin position="248"/>
        <end position="327"/>
    </location>
</feature>
<protein>
    <submittedName>
        <fullName evidence="3">WYL domain-containing protein</fullName>
    </submittedName>
</protein>
<dbReference type="Pfam" id="PF13280">
    <property type="entry name" value="WYL"/>
    <property type="match status" value="1"/>
</dbReference>
<dbReference type="Pfam" id="PF25583">
    <property type="entry name" value="WCX"/>
    <property type="match status" value="1"/>
</dbReference>
<dbReference type="AlphaFoldDB" id="A0A3N0B479"/>
<dbReference type="Proteomes" id="UP000269591">
    <property type="component" value="Unassembled WGS sequence"/>
</dbReference>
<evidence type="ECO:0000313" key="4">
    <source>
        <dbReference type="Proteomes" id="UP000269591"/>
    </source>
</evidence>
<gene>
    <name evidence="3" type="ORF">DMP06_00440</name>
</gene>
<dbReference type="OrthoDB" id="9772503at2"/>
<evidence type="ECO:0000259" key="1">
    <source>
        <dbReference type="Pfam" id="PF13280"/>
    </source>
</evidence>
<feature type="domain" description="WYL" evidence="1">
    <location>
        <begin position="142"/>
        <end position="216"/>
    </location>
</feature>